<name>A0A0S3ST14_PHAAN</name>
<organism evidence="2 3">
    <name type="scientific">Vigna angularis var. angularis</name>
    <dbReference type="NCBI Taxonomy" id="157739"/>
    <lineage>
        <taxon>Eukaryota</taxon>
        <taxon>Viridiplantae</taxon>
        <taxon>Streptophyta</taxon>
        <taxon>Embryophyta</taxon>
        <taxon>Tracheophyta</taxon>
        <taxon>Spermatophyta</taxon>
        <taxon>Magnoliopsida</taxon>
        <taxon>eudicotyledons</taxon>
        <taxon>Gunneridae</taxon>
        <taxon>Pentapetalae</taxon>
        <taxon>rosids</taxon>
        <taxon>fabids</taxon>
        <taxon>Fabales</taxon>
        <taxon>Fabaceae</taxon>
        <taxon>Papilionoideae</taxon>
        <taxon>50 kb inversion clade</taxon>
        <taxon>NPAAA clade</taxon>
        <taxon>indigoferoid/millettioid clade</taxon>
        <taxon>Phaseoleae</taxon>
        <taxon>Vigna</taxon>
    </lineage>
</organism>
<dbReference type="SUPFAM" id="SSF50978">
    <property type="entry name" value="WD40 repeat-like"/>
    <property type="match status" value="1"/>
</dbReference>
<gene>
    <name evidence="2" type="primary">Vigan.08G285400</name>
    <name evidence="2" type="ORF">VIGAN_08285400</name>
</gene>
<dbReference type="PANTHER" id="PTHR19858:SF0">
    <property type="entry name" value="PERIODIC TRYPTOPHAN PROTEIN 2 HOMOLOG"/>
    <property type="match status" value="1"/>
</dbReference>
<keyword evidence="1" id="KW-0472">Membrane</keyword>
<evidence type="ECO:0000256" key="1">
    <source>
        <dbReference type="SAM" id="Phobius"/>
    </source>
</evidence>
<dbReference type="InterPro" id="IPR027145">
    <property type="entry name" value="PWP2"/>
</dbReference>
<protein>
    <submittedName>
        <fullName evidence="2">Uncharacterized protein</fullName>
    </submittedName>
</protein>
<evidence type="ECO:0000313" key="2">
    <source>
        <dbReference type="EMBL" id="BAT95993.1"/>
    </source>
</evidence>
<proteinExistence type="predicted"/>
<dbReference type="PANTHER" id="PTHR19858">
    <property type="entry name" value="WD40 REPEAT PROTEIN"/>
    <property type="match status" value="1"/>
</dbReference>
<accession>A0A0S3ST14</accession>
<reference evidence="2 3" key="1">
    <citation type="journal article" date="2015" name="Sci. Rep.">
        <title>The power of single molecule real-time sequencing technology in the de novo assembly of a eukaryotic genome.</title>
        <authorList>
            <person name="Sakai H."/>
            <person name="Naito K."/>
            <person name="Ogiso-Tanaka E."/>
            <person name="Takahashi Y."/>
            <person name="Iseki K."/>
            <person name="Muto C."/>
            <person name="Satou K."/>
            <person name="Teruya K."/>
            <person name="Shiroma A."/>
            <person name="Shimoji M."/>
            <person name="Hirano T."/>
            <person name="Itoh T."/>
            <person name="Kaga A."/>
            <person name="Tomooka N."/>
        </authorList>
    </citation>
    <scope>NUCLEOTIDE SEQUENCE [LARGE SCALE GENOMIC DNA]</scope>
    <source>
        <strain evidence="3">cv. Shumari</strain>
    </source>
</reference>
<evidence type="ECO:0000313" key="3">
    <source>
        <dbReference type="Proteomes" id="UP000291084"/>
    </source>
</evidence>
<keyword evidence="3" id="KW-1185">Reference proteome</keyword>
<sequence>MVVVGFSNGVFGLYQMPDFVCIHLLSISREKITTAVFNELGNWLTFGCTKLGQLLVWEWRSESYILKQQDEGNDREVVGVMKERRTAGLTLATSPMKPRLAALELGRAVRMQPLRPERPTTVAPVHGGATILDDCGFAAKFLDERERFKEHVESGGSSIGNCCNFFKWCCEDNVDEKDCTILKRISELENAVKDLQKIQKMMKLLVVALCVCIVVDLVILKLWLG</sequence>
<dbReference type="GO" id="GO:0032040">
    <property type="term" value="C:small-subunit processome"/>
    <property type="evidence" value="ECO:0007669"/>
    <property type="project" value="TreeGrafter"/>
</dbReference>
<keyword evidence="1" id="KW-1133">Transmembrane helix</keyword>
<dbReference type="Proteomes" id="UP000291084">
    <property type="component" value="Chromosome 8"/>
</dbReference>
<dbReference type="GO" id="GO:0000028">
    <property type="term" value="P:ribosomal small subunit assembly"/>
    <property type="evidence" value="ECO:0007669"/>
    <property type="project" value="TreeGrafter"/>
</dbReference>
<dbReference type="AlphaFoldDB" id="A0A0S3ST14"/>
<dbReference type="EMBL" id="AP015041">
    <property type="protein sequence ID" value="BAT95993.1"/>
    <property type="molecule type" value="Genomic_DNA"/>
</dbReference>
<feature type="transmembrane region" description="Helical" evidence="1">
    <location>
        <begin position="204"/>
        <end position="224"/>
    </location>
</feature>
<dbReference type="GO" id="GO:0000462">
    <property type="term" value="P:maturation of SSU-rRNA from tricistronic rRNA transcript (SSU-rRNA, 5.8S rRNA, LSU-rRNA)"/>
    <property type="evidence" value="ECO:0007669"/>
    <property type="project" value="TreeGrafter"/>
</dbReference>
<keyword evidence="1" id="KW-0812">Transmembrane</keyword>
<dbReference type="GO" id="GO:0034388">
    <property type="term" value="C:Pwp2p-containing subcomplex of 90S preribosome"/>
    <property type="evidence" value="ECO:0007669"/>
    <property type="project" value="TreeGrafter"/>
</dbReference>
<dbReference type="InterPro" id="IPR036322">
    <property type="entry name" value="WD40_repeat_dom_sf"/>
</dbReference>